<comment type="pathway">
    <text evidence="9">Amino-acid biosynthesis; L-threonine biosynthesis; L-threonine from L-aspartate: step 1/5.</text>
</comment>
<comment type="catalytic activity">
    <reaction evidence="7 8">
        <text>L-aspartate + ATP = 4-phospho-L-aspartate + ADP</text>
        <dbReference type="Rhea" id="RHEA:23776"/>
        <dbReference type="ChEBI" id="CHEBI:29991"/>
        <dbReference type="ChEBI" id="CHEBI:30616"/>
        <dbReference type="ChEBI" id="CHEBI:57535"/>
        <dbReference type="ChEBI" id="CHEBI:456216"/>
        <dbReference type="EC" id="2.7.2.4"/>
    </reaction>
</comment>
<dbReference type="NCBIfam" id="TIGR00657">
    <property type="entry name" value="asp_kinases"/>
    <property type="match status" value="1"/>
</dbReference>
<dbReference type="InterPro" id="IPR001341">
    <property type="entry name" value="Asp_kinase"/>
</dbReference>
<evidence type="ECO:0000313" key="12">
    <source>
        <dbReference type="Proteomes" id="UP000636110"/>
    </source>
</evidence>
<dbReference type="Gene3D" id="3.30.70.260">
    <property type="match status" value="1"/>
</dbReference>
<protein>
    <recommendedName>
        <fullName evidence="8">Aspartokinase</fullName>
        <ecNumber evidence="8">2.7.2.4</ecNumber>
    </recommendedName>
</protein>
<proteinExistence type="inferred from homology"/>
<comment type="pathway">
    <text evidence="1 9">Amino-acid biosynthesis; L-lysine biosynthesis via DAP pathway; (S)-tetrahydrodipicolinate from L-aspartate: step 1/4.</text>
</comment>
<evidence type="ECO:0000256" key="9">
    <source>
        <dbReference type="RuleBase" id="RU004249"/>
    </source>
</evidence>
<sequence length="425" mass="48411">MLVFKFGGASVKDAAGVINLAQIVSRYPKEKLLIVISAMGKMTNKLEELCKAYLNGEEEQVYLIFEAVKAYHFQIISDLFPNHQHPIYNDVANTFVEIDWLIEEEITDTPDYIYDQIVSIGEVISTKIIAAYLSEIGLKAKWLDARNFIQTDNNYREGNVNWEKTEAEIQQELLPLLDSFIGVTQGFIGGTSENFTTTLGREGSDYSAAIFSSCLNADSLTIWKDVPGVLNADPKWFDETERIPQLSYHDAIELAYYGATVIHPKTIKPIQNKNIPLFVRSFLNPDAEGTDITNAENHLPVPSFIFKVKQVLISIFPKDFSFIIEENLSDIFSLFHKHKVKINTMLNSAISFSVSIDEDPQKLQNLIEELSVQYRVKYNTGLELVTIRYYNQETIDRVTVNKNILLEVKSRHTCQIVMKDRDLNT</sequence>
<dbReference type="InterPro" id="IPR001048">
    <property type="entry name" value="Asp/Glu/Uridylate_kinase"/>
</dbReference>
<evidence type="ECO:0000256" key="1">
    <source>
        <dbReference type="ARBA" id="ARBA00004766"/>
    </source>
</evidence>
<dbReference type="Gene3D" id="1.20.120.1320">
    <property type="entry name" value="Aspartokinase, catalytic domain"/>
    <property type="match status" value="1"/>
</dbReference>
<dbReference type="InterPro" id="IPR045865">
    <property type="entry name" value="ACT-like_dom_sf"/>
</dbReference>
<keyword evidence="4" id="KW-0547">Nucleotide-binding</keyword>
<reference evidence="11 12" key="1">
    <citation type="submission" date="2019-11" db="EMBL/GenBank/DDBJ databases">
        <title>Description of Pedobacter sp. LMG 31462T.</title>
        <authorList>
            <person name="Carlier A."/>
            <person name="Qi S."/>
            <person name="Vandamme P."/>
        </authorList>
    </citation>
    <scope>NUCLEOTIDE SEQUENCE [LARGE SCALE GENOMIC DNA]</scope>
    <source>
        <strain evidence="11 12">LMG 31462</strain>
    </source>
</reference>
<feature type="domain" description="Aspartate/glutamate/uridylate kinase" evidence="10">
    <location>
        <begin position="2"/>
        <end position="281"/>
    </location>
</feature>
<dbReference type="InterPro" id="IPR036393">
    <property type="entry name" value="AceGlu_kinase-like_sf"/>
</dbReference>
<dbReference type="Pfam" id="PF00696">
    <property type="entry name" value="AA_kinase"/>
    <property type="match status" value="1"/>
</dbReference>
<dbReference type="PANTHER" id="PTHR21499">
    <property type="entry name" value="ASPARTATE KINASE"/>
    <property type="match status" value="1"/>
</dbReference>
<dbReference type="Gene3D" id="3.40.1160.10">
    <property type="entry name" value="Acetylglutamate kinase-like"/>
    <property type="match status" value="1"/>
</dbReference>
<gene>
    <name evidence="11" type="ORF">GM920_08780</name>
</gene>
<accession>A0ABR6EUU0</accession>
<evidence type="ECO:0000256" key="7">
    <source>
        <dbReference type="ARBA" id="ARBA00047872"/>
    </source>
</evidence>
<evidence type="ECO:0000259" key="10">
    <source>
        <dbReference type="Pfam" id="PF00696"/>
    </source>
</evidence>
<keyword evidence="12" id="KW-1185">Reference proteome</keyword>
<evidence type="ECO:0000313" key="11">
    <source>
        <dbReference type="EMBL" id="MBB2149005.1"/>
    </source>
</evidence>
<comment type="similarity">
    <text evidence="2 8">Belongs to the aspartokinase family.</text>
</comment>
<dbReference type="EMBL" id="WNXC01000002">
    <property type="protein sequence ID" value="MBB2149005.1"/>
    <property type="molecule type" value="Genomic_DNA"/>
</dbReference>
<dbReference type="SUPFAM" id="SSF55021">
    <property type="entry name" value="ACT-like"/>
    <property type="match status" value="1"/>
</dbReference>
<keyword evidence="6" id="KW-0067">ATP-binding</keyword>
<dbReference type="GO" id="GO:0004072">
    <property type="term" value="F:aspartate kinase activity"/>
    <property type="evidence" value="ECO:0007669"/>
    <property type="project" value="UniProtKB-EC"/>
</dbReference>
<dbReference type="PANTHER" id="PTHR21499:SF59">
    <property type="entry name" value="ASPARTOKINASE"/>
    <property type="match status" value="1"/>
</dbReference>
<comment type="pathway">
    <text evidence="9">Amino-acid biosynthesis; L-methionine biosynthesis via de novo pathway; L-homoserine from L-aspartate: step 1/3.</text>
</comment>
<dbReference type="PIRSF" id="PIRSF000726">
    <property type="entry name" value="Asp_kin"/>
    <property type="match status" value="1"/>
</dbReference>
<dbReference type="Proteomes" id="UP000636110">
    <property type="component" value="Unassembled WGS sequence"/>
</dbReference>
<organism evidence="11 12">
    <name type="scientific">Pedobacter gandavensis</name>
    <dbReference type="NCBI Taxonomy" id="2679963"/>
    <lineage>
        <taxon>Bacteria</taxon>
        <taxon>Pseudomonadati</taxon>
        <taxon>Bacteroidota</taxon>
        <taxon>Sphingobacteriia</taxon>
        <taxon>Sphingobacteriales</taxon>
        <taxon>Sphingobacteriaceae</taxon>
        <taxon>Pedobacter</taxon>
    </lineage>
</organism>
<keyword evidence="3 8" id="KW-0808">Transferase</keyword>
<evidence type="ECO:0000256" key="3">
    <source>
        <dbReference type="ARBA" id="ARBA00022679"/>
    </source>
</evidence>
<evidence type="ECO:0000256" key="5">
    <source>
        <dbReference type="ARBA" id="ARBA00022777"/>
    </source>
</evidence>
<dbReference type="CDD" id="cd04243">
    <property type="entry name" value="AAK_AK-HSDH-like"/>
    <property type="match status" value="1"/>
</dbReference>
<evidence type="ECO:0000256" key="8">
    <source>
        <dbReference type="RuleBase" id="RU003448"/>
    </source>
</evidence>
<keyword evidence="9" id="KW-0028">Amino-acid biosynthesis</keyword>
<dbReference type="RefSeq" id="WP_182955877.1">
    <property type="nucleotide sequence ID" value="NZ_WNXC01000002.1"/>
</dbReference>
<comment type="caution">
    <text evidence="11">The sequence shown here is derived from an EMBL/GenBank/DDBJ whole genome shotgun (WGS) entry which is preliminary data.</text>
</comment>
<evidence type="ECO:0000256" key="4">
    <source>
        <dbReference type="ARBA" id="ARBA00022741"/>
    </source>
</evidence>
<keyword evidence="5 8" id="KW-0418">Kinase</keyword>
<dbReference type="EC" id="2.7.2.4" evidence="8"/>
<dbReference type="InterPro" id="IPR042199">
    <property type="entry name" value="AsparK_Bifunc_asparK/hSer_DH"/>
</dbReference>
<dbReference type="InterPro" id="IPR005260">
    <property type="entry name" value="Asp_kin_monofn"/>
</dbReference>
<evidence type="ECO:0000256" key="2">
    <source>
        <dbReference type="ARBA" id="ARBA00010122"/>
    </source>
</evidence>
<evidence type="ECO:0000256" key="6">
    <source>
        <dbReference type="ARBA" id="ARBA00022840"/>
    </source>
</evidence>
<name>A0ABR6EUU0_9SPHI</name>
<dbReference type="SUPFAM" id="SSF53633">
    <property type="entry name" value="Carbamate kinase-like"/>
    <property type="match status" value="1"/>
</dbReference>